<sequence length="431" mass="46566">MERPTLSRDIQWPRGTAIHYPGSQEFEAATLRWSVYKAPTFAAAVTPSDEEEVAKIVKVARAANVPFLATGGRHGYGTSLGKLQGGLAIDLSKMKSIDIDKGAGTVTVGAGVQIGEAIRPVYEAGYELPVGSCPHVGLIGATLGGGIGILQGLFGLVIDSLLSARLVTADGNLIEVSASSNPDLFWAIRGAGANFGIITSATYKLNKAVNNAELLLADAIYPASMKSAYFDTLEAFESKMPQELSIISTILWDANSNQTQIVGTFIYSGPEDQGRQVLAPFLELNPPIARLISSTMNTTFDKFHAFCKENIDGRSSVCVFETFSNDAVASVAADTTAYPWRDAKGNIMFQMTWPDSGNPVGEAADSLGRELRQDFFRMSGYDDLSVYVSYAHGDETLEQIYGKDKLPRLVSLKKKWDPENVFGYSNSLLRE</sequence>
<reference evidence="7 8" key="1">
    <citation type="journal article" date="2024" name="Front Chem Biol">
        <title>Unveiling the potential of Daldinia eschscholtzii MFLUCC 19-0629 through bioactivity and bioinformatics studies for enhanced sustainable agriculture production.</title>
        <authorList>
            <person name="Brooks S."/>
            <person name="Weaver J.A."/>
            <person name="Klomchit A."/>
            <person name="Alharthi S.A."/>
            <person name="Onlamun T."/>
            <person name="Nurani R."/>
            <person name="Vong T.K."/>
            <person name="Alberti F."/>
            <person name="Greco C."/>
        </authorList>
    </citation>
    <scope>NUCLEOTIDE SEQUENCE [LARGE SCALE GENOMIC DNA]</scope>
    <source>
        <strain evidence="7">MFLUCC 19-0629</strain>
    </source>
</reference>
<protein>
    <recommendedName>
        <fullName evidence="6">FAD-binding PCMH-type domain-containing protein</fullName>
    </recommendedName>
</protein>
<keyword evidence="4" id="KW-0274">FAD</keyword>
<evidence type="ECO:0000256" key="5">
    <source>
        <dbReference type="ARBA" id="ARBA00023002"/>
    </source>
</evidence>
<evidence type="ECO:0000256" key="3">
    <source>
        <dbReference type="ARBA" id="ARBA00022729"/>
    </source>
</evidence>
<dbReference type="InterPro" id="IPR016169">
    <property type="entry name" value="FAD-bd_PCMH_sub2"/>
</dbReference>
<keyword evidence="2" id="KW-0285">Flavoprotein</keyword>
<dbReference type="Gene3D" id="3.30.465.10">
    <property type="match status" value="1"/>
</dbReference>
<evidence type="ECO:0000256" key="4">
    <source>
        <dbReference type="ARBA" id="ARBA00022827"/>
    </source>
</evidence>
<proteinExistence type="inferred from homology"/>
<evidence type="ECO:0000259" key="6">
    <source>
        <dbReference type="PROSITE" id="PS51387"/>
    </source>
</evidence>
<dbReference type="PANTHER" id="PTHR42973">
    <property type="entry name" value="BINDING OXIDOREDUCTASE, PUTATIVE (AFU_ORTHOLOGUE AFUA_1G17690)-RELATED"/>
    <property type="match status" value="1"/>
</dbReference>
<accession>A0AAX6MUE8</accession>
<keyword evidence="3" id="KW-0732">Signal</keyword>
<dbReference type="InterPro" id="IPR012951">
    <property type="entry name" value="BBE"/>
</dbReference>
<dbReference type="EMBL" id="JBANMG010000002">
    <property type="protein sequence ID" value="KAK6956053.1"/>
    <property type="molecule type" value="Genomic_DNA"/>
</dbReference>
<dbReference type="Pfam" id="PF01565">
    <property type="entry name" value="FAD_binding_4"/>
    <property type="match status" value="1"/>
</dbReference>
<dbReference type="PROSITE" id="PS51387">
    <property type="entry name" value="FAD_PCMH"/>
    <property type="match status" value="1"/>
</dbReference>
<dbReference type="PANTHER" id="PTHR42973:SF32">
    <property type="entry name" value="FAD-LINKED OXIDOREDUCTASE AFOF"/>
    <property type="match status" value="1"/>
</dbReference>
<feature type="domain" description="FAD-binding PCMH-type" evidence="6">
    <location>
        <begin position="36"/>
        <end position="208"/>
    </location>
</feature>
<evidence type="ECO:0000313" key="8">
    <source>
        <dbReference type="Proteomes" id="UP001369815"/>
    </source>
</evidence>
<dbReference type="InterPro" id="IPR050416">
    <property type="entry name" value="FAD-linked_Oxidoreductase"/>
</dbReference>
<name>A0AAX6MUE8_9PEZI</name>
<dbReference type="GO" id="GO:0071949">
    <property type="term" value="F:FAD binding"/>
    <property type="evidence" value="ECO:0007669"/>
    <property type="project" value="InterPro"/>
</dbReference>
<keyword evidence="5" id="KW-0560">Oxidoreductase</keyword>
<gene>
    <name evidence="7" type="ORF">Daesc_001323</name>
</gene>
<keyword evidence="8" id="KW-1185">Reference proteome</keyword>
<comment type="similarity">
    <text evidence="1">Belongs to the oxygen-dependent FAD-linked oxidoreductase family.</text>
</comment>
<evidence type="ECO:0000313" key="7">
    <source>
        <dbReference type="EMBL" id="KAK6956053.1"/>
    </source>
</evidence>
<comment type="caution">
    <text evidence="7">The sequence shown here is derived from an EMBL/GenBank/DDBJ whole genome shotgun (WGS) entry which is preliminary data.</text>
</comment>
<dbReference type="InterPro" id="IPR006094">
    <property type="entry name" value="Oxid_FAD_bind_N"/>
</dbReference>
<dbReference type="SUPFAM" id="SSF56176">
    <property type="entry name" value="FAD-binding/transporter-associated domain-like"/>
    <property type="match status" value="1"/>
</dbReference>
<dbReference type="Proteomes" id="UP001369815">
    <property type="component" value="Unassembled WGS sequence"/>
</dbReference>
<dbReference type="InterPro" id="IPR016166">
    <property type="entry name" value="FAD-bd_PCMH"/>
</dbReference>
<dbReference type="GO" id="GO:0016491">
    <property type="term" value="F:oxidoreductase activity"/>
    <property type="evidence" value="ECO:0007669"/>
    <property type="project" value="UniProtKB-KW"/>
</dbReference>
<dbReference type="Pfam" id="PF08031">
    <property type="entry name" value="BBE"/>
    <property type="match status" value="1"/>
</dbReference>
<dbReference type="AlphaFoldDB" id="A0AAX6MUE8"/>
<evidence type="ECO:0000256" key="1">
    <source>
        <dbReference type="ARBA" id="ARBA00005466"/>
    </source>
</evidence>
<organism evidence="7 8">
    <name type="scientific">Daldinia eschscholtzii</name>
    <dbReference type="NCBI Taxonomy" id="292717"/>
    <lineage>
        <taxon>Eukaryota</taxon>
        <taxon>Fungi</taxon>
        <taxon>Dikarya</taxon>
        <taxon>Ascomycota</taxon>
        <taxon>Pezizomycotina</taxon>
        <taxon>Sordariomycetes</taxon>
        <taxon>Xylariomycetidae</taxon>
        <taxon>Xylariales</taxon>
        <taxon>Hypoxylaceae</taxon>
        <taxon>Daldinia</taxon>
    </lineage>
</organism>
<evidence type="ECO:0000256" key="2">
    <source>
        <dbReference type="ARBA" id="ARBA00022630"/>
    </source>
</evidence>
<dbReference type="InterPro" id="IPR036318">
    <property type="entry name" value="FAD-bd_PCMH-like_sf"/>
</dbReference>
<dbReference type="Gene3D" id="3.40.462.20">
    <property type="match status" value="1"/>
</dbReference>